<dbReference type="Pfam" id="PF23189">
    <property type="entry name" value="UPF0261_C"/>
    <property type="match status" value="1"/>
</dbReference>
<evidence type="ECO:0000313" key="3">
    <source>
        <dbReference type="EMBL" id="TCL39397.1"/>
    </source>
</evidence>
<dbReference type="OrthoDB" id="9776369at2"/>
<dbReference type="InterPro" id="IPR044122">
    <property type="entry name" value="UPF0261_N"/>
</dbReference>
<dbReference type="RefSeq" id="WP_132075859.1">
    <property type="nucleotide sequence ID" value="NZ_SLUI01000002.1"/>
</dbReference>
<feature type="domain" description="UPF0261" evidence="1">
    <location>
        <begin position="3"/>
        <end position="177"/>
    </location>
</feature>
<organism evidence="3 4">
    <name type="scientific">Anaerospora hongkongensis</name>
    <dbReference type="NCBI Taxonomy" id="244830"/>
    <lineage>
        <taxon>Bacteria</taxon>
        <taxon>Bacillati</taxon>
        <taxon>Bacillota</taxon>
        <taxon>Negativicutes</taxon>
        <taxon>Selenomonadales</taxon>
        <taxon>Sporomusaceae</taxon>
        <taxon>Anaerospora</taxon>
    </lineage>
</organism>
<dbReference type="PANTHER" id="PTHR31862">
    <property type="entry name" value="UPF0261 DOMAIN PROTEIN (AFU_ORTHOLOGUE AFUA_1G10120)"/>
    <property type="match status" value="1"/>
</dbReference>
<dbReference type="Gene3D" id="3.40.50.12030">
    <property type="entry name" value="Uncharacterised protein family UPF0261, NC domain"/>
    <property type="match status" value="1"/>
</dbReference>
<protein>
    <submittedName>
        <fullName evidence="3">Uncharacterized protein (UPF0261 family)</fullName>
    </submittedName>
</protein>
<dbReference type="Proteomes" id="UP000295063">
    <property type="component" value="Unassembled WGS sequence"/>
</dbReference>
<reference evidence="3 4" key="1">
    <citation type="submission" date="2019-03" db="EMBL/GenBank/DDBJ databases">
        <title>Genomic Encyclopedia of Type Strains, Phase IV (KMG-IV): sequencing the most valuable type-strain genomes for metagenomic binning, comparative biology and taxonomic classification.</title>
        <authorList>
            <person name="Goeker M."/>
        </authorList>
    </citation>
    <scope>NUCLEOTIDE SEQUENCE [LARGE SCALE GENOMIC DNA]</scope>
    <source>
        <strain evidence="3 4">DSM 15969</strain>
    </source>
</reference>
<gene>
    <name evidence="3" type="ORF">EV210_102313</name>
</gene>
<dbReference type="Pfam" id="PF06792">
    <property type="entry name" value="UPF0261"/>
    <property type="match status" value="1"/>
</dbReference>
<dbReference type="InterPro" id="IPR051353">
    <property type="entry name" value="Tobamovirus_resist_UPF0261"/>
</dbReference>
<evidence type="ECO:0000313" key="4">
    <source>
        <dbReference type="Proteomes" id="UP000295063"/>
    </source>
</evidence>
<dbReference type="InterPro" id="IPR056778">
    <property type="entry name" value="UPF0261_C"/>
</dbReference>
<dbReference type="EMBL" id="SLUI01000002">
    <property type="protein sequence ID" value="TCL39397.1"/>
    <property type="molecule type" value="Genomic_DNA"/>
</dbReference>
<dbReference type="CDD" id="cd15488">
    <property type="entry name" value="Tm-1-like"/>
    <property type="match status" value="1"/>
</dbReference>
<feature type="domain" description="UPF0261" evidence="2">
    <location>
        <begin position="185"/>
        <end position="402"/>
    </location>
</feature>
<dbReference type="InterPro" id="IPR008322">
    <property type="entry name" value="UPF0261"/>
</dbReference>
<proteinExistence type="predicted"/>
<dbReference type="AlphaFoldDB" id="A0A4R1Q519"/>
<name>A0A4R1Q519_9FIRM</name>
<dbReference type="Gene3D" id="3.40.50.12020">
    <property type="entry name" value="Uncharacterised protein family UPF0261, NN domain"/>
    <property type="match status" value="1"/>
</dbReference>
<dbReference type="PIRSF" id="PIRSF033271">
    <property type="entry name" value="UCP033271"/>
    <property type="match status" value="1"/>
</dbReference>
<accession>A0A4R1Q519</accession>
<evidence type="ECO:0000259" key="1">
    <source>
        <dbReference type="Pfam" id="PF06792"/>
    </source>
</evidence>
<sequence>MAKKVIILGTLDTKGQEFQYIKELIEGLGVQTIVIDVGIKGKAYFSPHISSEEVARAAGSELAELIRADDRGAAIDAMMKGAAIVVTKLWHEEQIAGIISLGGSAGTTIGTAAMQVLPVGLPKLMVSTVASGDTRPYVGEKDITMMYSVVDVAGLNGLSRRIMANAAFAIAGMAKGEVPQAGEDKPLIGATMFGVTTPCVTAAREYLEAKGYEVLVFHATGSGGKAMESLIESGYIKGVLDATTTEWADELVGGVFTAGPHRLEAAARMGIPQVVSVGALDMVNFGPANTVPEQFKDRNLYHHNATITLMRTTAEECRQLGEILADKINRTAGRAAVFLPLKGVSLIDVAGKPFYGPEEDQALFTAIRSRLNRDKIELVEMNTDINDEHFAVAMADKLIQLMENKS</sequence>
<keyword evidence="4" id="KW-1185">Reference proteome</keyword>
<dbReference type="PANTHER" id="PTHR31862:SF1">
    <property type="entry name" value="UPF0261 DOMAIN PROTEIN (AFU_ORTHOLOGUE AFUA_1G10120)"/>
    <property type="match status" value="1"/>
</dbReference>
<comment type="caution">
    <text evidence="3">The sequence shown here is derived from an EMBL/GenBank/DDBJ whole genome shotgun (WGS) entry which is preliminary data.</text>
</comment>
<evidence type="ECO:0000259" key="2">
    <source>
        <dbReference type="Pfam" id="PF23189"/>
    </source>
</evidence>
<dbReference type="NCBIfam" id="NF002674">
    <property type="entry name" value="PRK02399.1-2"/>
    <property type="match status" value="1"/>
</dbReference>